<comment type="caution">
    <text evidence="2">The sequence shown here is derived from an EMBL/GenBank/DDBJ whole genome shotgun (WGS) entry which is preliminary data.</text>
</comment>
<accession>A0A1V3WM21</accession>
<feature type="region of interest" description="Disordered" evidence="1">
    <location>
        <begin position="1"/>
        <end position="37"/>
    </location>
</feature>
<sequence length="37" mass="4011">MDNFGYLMGGLSADARRPTSASSRKKAPEPDTAEARR</sequence>
<organism evidence="2 3">
    <name type="scientific">Mycobacterium kansasii</name>
    <dbReference type="NCBI Taxonomy" id="1768"/>
    <lineage>
        <taxon>Bacteria</taxon>
        <taxon>Bacillati</taxon>
        <taxon>Actinomycetota</taxon>
        <taxon>Actinomycetes</taxon>
        <taxon>Mycobacteriales</taxon>
        <taxon>Mycobacteriaceae</taxon>
        <taxon>Mycobacterium</taxon>
    </lineage>
</organism>
<dbReference type="EMBL" id="MVBM01000008">
    <property type="protein sequence ID" value="OOK67466.1"/>
    <property type="molecule type" value="Genomic_DNA"/>
</dbReference>
<evidence type="ECO:0000313" key="3">
    <source>
        <dbReference type="Proteomes" id="UP000189229"/>
    </source>
</evidence>
<dbReference type="AlphaFoldDB" id="A0A1V3WM21"/>
<evidence type="ECO:0000256" key="1">
    <source>
        <dbReference type="SAM" id="MobiDB-lite"/>
    </source>
</evidence>
<proteinExistence type="predicted"/>
<name>A0A1V3WM21_MYCKA</name>
<protein>
    <submittedName>
        <fullName evidence="2">Uncharacterized protein</fullName>
    </submittedName>
</protein>
<reference evidence="2 3" key="1">
    <citation type="submission" date="2017-02" db="EMBL/GenBank/DDBJ databases">
        <title>Complete genome sequences of Mycobacterium kansasii strains isolated from rhesus macaques.</title>
        <authorList>
            <person name="Panda A."/>
            <person name="Nagaraj S."/>
            <person name="Zhao X."/>
            <person name="Tettelin H."/>
            <person name="Detolla L.J."/>
        </authorList>
    </citation>
    <scope>NUCLEOTIDE SEQUENCE [LARGE SCALE GENOMIC DNA]</scope>
    <source>
        <strain evidence="2 3">11-3813</strain>
    </source>
</reference>
<dbReference type="Proteomes" id="UP000189229">
    <property type="component" value="Unassembled WGS sequence"/>
</dbReference>
<feature type="compositionally biased region" description="Basic and acidic residues" evidence="1">
    <location>
        <begin position="26"/>
        <end position="37"/>
    </location>
</feature>
<evidence type="ECO:0000313" key="2">
    <source>
        <dbReference type="EMBL" id="OOK67466.1"/>
    </source>
</evidence>
<gene>
    <name evidence="2" type="ORF">BZL30_7740</name>
</gene>